<gene>
    <name evidence="7" type="ORF">COU22_03615</name>
</gene>
<keyword evidence="2" id="KW-0808">Transferase</keyword>
<evidence type="ECO:0000256" key="4">
    <source>
        <dbReference type="ARBA" id="ARBA00022984"/>
    </source>
</evidence>
<protein>
    <recommendedName>
        <fullName evidence="9">BioF2-like acetyltransferase domain-containing protein</fullName>
    </recommendedName>
</protein>
<proteinExistence type="inferred from homology"/>
<keyword evidence="5" id="KW-0012">Acyltransferase</keyword>
<evidence type="ECO:0000313" key="8">
    <source>
        <dbReference type="Proteomes" id="UP000230543"/>
    </source>
</evidence>
<sequence>MNRIEFREIDKVKDWQNFVQSFDFYTFLQSWQWGEFQELSGEKIWRFGGYLDNRLLLTCLVIKVKARRGTFLLCPHGPLFKDDKLIKPLTDFLASLADQEKANFIRLSTAMLSTKQNAKKLESLGYRFAPMHVHTETTWLLDVSKDQQTLLAEMRKTARQMIKRAEKEGVEVVKDNSETGIEKFIAMHKKHALEAGYEAFSAKFIKNLFEAFDQNSISLKFANYQGQTEAASVIIFYGKQAVYYLAATDTKHSKFSPSYLLQWQSILEAKSKGCKVYNFWGVSPDDNPKHPIQGVSAFKRGFGGYQLDLLHAYDYPINGKYRLNWLIETLRRIKRKYYFIKPEF</sequence>
<evidence type="ECO:0000313" key="7">
    <source>
        <dbReference type="EMBL" id="PIT90187.1"/>
    </source>
</evidence>
<evidence type="ECO:0000256" key="6">
    <source>
        <dbReference type="ARBA" id="ARBA00023316"/>
    </source>
</evidence>
<dbReference type="InterPro" id="IPR003447">
    <property type="entry name" value="FEMABX"/>
</dbReference>
<name>A0A2M6WBM8_9BACT</name>
<dbReference type="EMBL" id="PFBO01000126">
    <property type="protein sequence ID" value="PIT90187.1"/>
    <property type="molecule type" value="Genomic_DNA"/>
</dbReference>
<dbReference type="GO" id="GO:0008360">
    <property type="term" value="P:regulation of cell shape"/>
    <property type="evidence" value="ECO:0007669"/>
    <property type="project" value="UniProtKB-KW"/>
</dbReference>
<dbReference type="PANTHER" id="PTHR36174">
    <property type="entry name" value="LIPID II:GLYCINE GLYCYLTRANSFERASE"/>
    <property type="match status" value="1"/>
</dbReference>
<reference evidence="8" key="1">
    <citation type="submission" date="2017-09" db="EMBL/GenBank/DDBJ databases">
        <title>Depth-based differentiation of microbial function through sediment-hosted aquifers and enrichment of novel symbionts in the deep terrestrial subsurface.</title>
        <authorList>
            <person name="Probst A.J."/>
            <person name="Ladd B."/>
            <person name="Jarett J.K."/>
            <person name="Geller-Mcgrath D.E."/>
            <person name="Sieber C.M.K."/>
            <person name="Emerson J.B."/>
            <person name="Anantharaman K."/>
            <person name="Thomas B.C."/>
            <person name="Malmstrom R."/>
            <person name="Stieglmeier M."/>
            <person name="Klingl A."/>
            <person name="Woyke T."/>
            <person name="Ryan C.M."/>
            <person name="Banfield J.F."/>
        </authorList>
    </citation>
    <scope>NUCLEOTIDE SEQUENCE [LARGE SCALE GENOMIC DNA]</scope>
</reference>
<dbReference type="InterPro" id="IPR016181">
    <property type="entry name" value="Acyl_CoA_acyltransferase"/>
</dbReference>
<dbReference type="Pfam" id="PF02388">
    <property type="entry name" value="FemAB"/>
    <property type="match status" value="2"/>
</dbReference>
<dbReference type="InterPro" id="IPR050644">
    <property type="entry name" value="PG_Glycine_Bridge_Synth"/>
</dbReference>
<evidence type="ECO:0000256" key="3">
    <source>
        <dbReference type="ARBA" id="ARBA00022960"/>
    </source>
</evidence>
<keyword evidence="4" id="KW-0573">Peptidoglycan synthesis</keyword>
<dbReference type="GO" id="GO:0009252">
    <property type="term" value="P:peptidoglycan biosynthetic process"/>
    <property type="evidence" value="ECO:0007669"/>
    <property type="project" value="UniProtKB-KW"/>
</dbReference>
<dbReference type="GO" id="GO:0016755">
    <property type="term" value="F:aminoacyltransferase activity"/>
    <property type="evidence" value="ECO:0007669"/>
    <property type="project" value="InterPro"/>
</dbReference>
<dbReference type="PROSITE" id="PS51191">
    <property type="entry name" value="FEMABX"/>
    <property type="match status" value="1"/>
</dbReference>
<evidence type="ECO:0000256" key="1">
    <source>
        <dbReference type="ARBA" id="ARBA00009943"/>
    </source>
</evidence>
<comment type="similarity">
    <text evidence="1">Belongs to the FemABX family.</text>
</comment>
<dbReference type="GO" id="GO:0071555">
    <property type="term" value="P:cell wall organization"/>
    <property type="evidence" value="ECO:0007669"/>
    <property type="project" value="UniProtKB-KW"/>
</dbReference>
<keyword evidence="3" id="KW-0133">Cell shape</keyword>
<keyword evidence="6" id="KW-0961">Cell wall biogenesis/degradation</keyword>
<evidence type="ECO:0000256" key="2">
    <source>
        <dbReference type="ARBA" id="ARBA00022679"/>
    </source>
</evidence>
<dbReference type="SUPFAM" id="SSF55729">
    <property type="entry name" value="Acyl-CoA N-acyltransferases (Nat)"/>
    <property type="match status" value="2"/>
</dbReference>
<evidence type="ECO:0008006" key="9">
    <source>
        <dbReference type="Google" id="ProtNLM"/>
    </source>
</evidence>
<organism evidence="7 8">
    <name type="scientific">Candidatus Komeilibacteria bacterium CG10_big_fil_rev_8_21_14_0_10_41_13</name>
    <dbReference type="NCBI Taxonomy" id="1974476"/>
    <lineage>
        <taxon>Bacteria</taxon>
        <taxon>Candidatus Komeiliibacteriota</taxon>
    </lineage>
</organism>
<dbReference type="AlphaFoldDB" id="A0A2M6WBM8"/>
<comment type="caution">
    <text evidence="7">The sequence shown here is derived from an EMBL/GenBank/DDBJ whole genome shotgun (WGS) entry which is preliminary data.</text>
</comment>
<dbReference type="Proteomes" id="UP000230543">
    <property type="component" value="Unassembled WGS sequence"/>
</dbReference>
<accession>A0A2M6WBM8</accession>
<dbReference type="PANTHER" id="PTHR36174:SF1">
    <property type="entry name" value="LIPID II:GLYCINE GLYCYLTRANSFERASE"/>
    <property type="match status" value="1"/>
</dbReference>
<evidence type="ECO:0000256" key="5">
    <source>
        <dbReference type="ARBA" id="ARBA00023315"/>
    </source>
</evidence>
<dbReference type="Gene3D" id="3.40.630.30">
    <property type="match status" value="2"/>
</dbReference>